<feature type="transmembrane region" description="Helical" evidence="10">
    <location>
        <begin position="139"/>
        <end position="163"/>
    </location>
</feature>
<keyword evidence="9 10" id="KW-0275">Fatty acid biosynthesis</keyword>
<protein>
    <recommendedName>
        <fullName evidence="10">Elongation of fatty acids protein</fullName>
        <ecNumber evidence="10">2.3.1.-</ecNumber>
    </recommendedName>
</protein>
<feature type="transmembrane region" description="Helical" evidence="10">
    <location>
        <begin position="197"/>
        <end position="217"/>
    </location>
</feature>
<keyword evidence="8 10" id="KW-0472">Membrane</keyword>
<dbReference type="OMA" id="EFMQNAD"/>
<evidence type="ECO:0000256" key="3">
    <source>
        <dbReference type="ARBA" id="ARBA00022679"/>
    </source>
</evidence>
<keyword evidence="2 10" id="KW-0444">Lipid biosynthesis</keyword>
<feature type="transmembrane region" description="Helical" evidence="10">
    <location>
        <begin position="262"/>
        <end position="283"/>
    </location>
</feature>
<dbReference type="GO" id="GO:0042761">
    <property type="term" value="P:very long-chain fatty acid biosynthetic process"/>
    <property type="evidence" value="ECO:0007669"/>
    <property type="project" value="TreeGrafter"/>
</dbReference>
<organism evidence="11 12">
    <name type="scientific">Plasmodium gallinaceum</name>
    <dbReference type="NCBI Taxonomy" id="5849"/>
    <lineage>
        <taxon>Eukaryota</taxon>
        <taxon>Sar</taxon>
        <taxon>Alveolata</taxon>
        <taxon>Apicomplexa</taxon>
        <taxon>Aconoidasida</taxon>
        <taxon>Haemosporida</taxon>
        <taxon>Plasmodiidae</taxon>
        <taxon>Plasmodium</taxon>
        <taxon>Plasmodium (Haemamoeba)</taxon>
    </lineage>
</organism>
<evidence type="ECO:0000256" key="8">
    <source>
        <dbReference type="ARBA" id="ARBA00023136"/>
    </source>
</evidence>
<dbReference type="GO" id="GO:0005789">
    <property type="term" value="C:endoplasmic reticulum membrane"/>
    <property type="evidence" value="ECO:0007669"/>
    <property type="project" value="TreeGrafter"/>
</dbReference>
<dbReference type="EMBL" id="CVMV01000019">
    <property type="protein sequence ID" value="CRG93639.1"/>
    <property type="molecule type" value="Genomic_DNA"/>
</dbReference>
<dbReference type="VEuPathDB" id="PlasmoDB:PGAL8A_00134400"/>
<evidence type="ECO:0000256" key="1">
    <source>
        <dbReference type="ARBA" id="ARBA00004141"/>
    </source>
</evidence>
<evidence type="ECO:0000256" key="4">
    <source>
        <dbReference type="ARBA" id="ARBA00022692"/>
    </source>
</evidence>
<evidence type="ECO:0000313" key="12">
    <source>
        <dbReference type="Proteomes" id="UP000220797"/>
    </source>
</evidence>
<dbReference type="AlphaFoldDB" id="A0A1J1GQS8"/>
<keyword evidence="12" id="KW-1185">Reference proteome</keyword>
<keyword evidence="4 10" id="KW-0812">Transmembrane</keyword>
<dbReference type="GO" id="GO:0034626">
    <property type="term" value="P:fatty acid elongation, polyunsaturated fatty acid"/>
    <property type="evidence" value="ECO:0007669"/>
    <property type="project" value="TreeGrafter"/>
</dbReference>
<dbReference type="GO" id="GO:0034625">
    <property type="term" value="P:fatty acid elongation, monounsaturated fatty acid"/>
    <property type="evidence" value="ECO:0007669"/>
    <property type="project" value="TreeGrafter"/>
</dbReference>
<dbReference type="OrthoDB" id="434092at2759"/>
<dbReference type="GO" id="GO:0009922">
    <property type="term" value="F:fatty acid elongase activity"/>
    <property type="evidence" value="ECO:0007669"/>
    <property type="project" value="InterPro"/>
</dbReference>
<dbReference type="RefSeq" id="XP_028526461.1">
    <property type="nucleotide sequence ID" value="XM_028674873.1"/>
</dbReference>
<gene>
    <name evidence="11" type="ORF">PGAL8A_00134400</name>
</gene>
<evidence type="ECO:0000256" key="2">
    <source>
        <dbReference type="ARBA" id="ARBA00022516"/>
    </source>
</evidence>
<sequence>MFLNSVFLNDIGEKILKFFNPQLKYENRITKKWFLMSPSHFFIVFFSYFIFIIVAYLHKLKYNTKRKQIFDKQTNKNKNASIPSKKDNSYFQNFLSKIIPIYNLIQVFCSFYITLFTLYEAKNRNFSLVYNPSDYTQDSIAFYSWLFYINKMCDFFDTILIVLRSKWNQFTFLHVYHHLSVFFIMWVNTSVGYDGDIYYVISINSFVHFIMYFYYFFTSLKIKVPIYLKTTVTYIQMIQFLSILLPCLFVLFFNFICEYPIRLVALSFCYCISLLILFINFSIQTYIFQKNKID</sequence>
<comment type="similarity">
    <text evidence="10">Belongs to the ELO family.</text>
</comment>
<name>A0A1J1GQS8_PLAGA</name>
<keyword evidence="5 10" id="KW-0276">Fatty acid metabolism</keyword>
<dbReference type="InterPro" id="IPR002076">
    <property type="entry name" value="ELO_fam"/>
</dbReference>
<dbReference type="GO" id="GO:0030148">
    <property type="term" value="P:sphingolipid biosynthetic process"/>
    <property type="evidence" value="ECO:0007669"/>
    <property type="project" value="TreeGrafter"/>
</dbReference>
<evidence type="ECO:0000256" key="7">
    <source>
        <dbReference type="ARBA" id="ARBA00023098"/>
    </source>
</evidence>
<keyword evidence="6 10" id="KW-1133">Transmembrane helix</keyword>
<dbReference type="PANTHER" id="PTHR11157:SF126">
    <property type="entry name" value="ELONGATION OF VERY LONG CHAIN FATTY ACIDS PROTEIN"/>
    <property type="match status" value="1"/>
</dbReference>
<dbReference type="GeneID" id="39729869"/>
<comment type="caution">
    <text evidence="11">The sequence shown here is derived from an EMBL/GenBank/DDBJ whole genome shotgun (WGS) entry which is preliminary data.</text>
</comment>
<keyword evidence="7 10" id="KW-0443">Lipid metabolism</keyword>
<dbReference type="EC" id="2.3.1.-" evidence="10"/>
<dbReference type="PANTHER" id="PTHR11157">
    <property type="entry name" value="FATTY ACID ACYL TRANSFERASE-RELATED"/>
    <property type="match status" value="1"/>
</dbReference>
<evidence type="ECO:0000256" key="6">
    <source>
        <dbReference type="ARBA" id="ARBA00022989"/>
    </source>
</evidence>
<evidence type="ECO:0000313" key="11">
    <source>
        <dbReference type="EMBL" id="CRG93639.1"/>
    </source>
</evidence>
<dbReference type="GO" id="GO:0016874">
    <property type="term" value="F:ligase activity"/>
    <property type="evidence" value="ECO:0007669"/>
    <property type="project" value="UniProtKB-KW"/>
</dbReference>
<dbReference type="Pfam" id="PF01151">
    <property type="entry name" value="ELO"/>
    <property type="match status" value="1"/>
</dbReference>
<keyword evidence="11" id="KW-0436">Ligase</keyword>
<feature type="transmembrane region" description="Helical" evidence="10">
    <location>
        <begin position="238"/>
        <end position="256"/>
    </location>
</feature>
<dbReference type="Proteomes" id="UP000220797">
    <property type="component" value="Unassembled WGS sequence"/>
</dbReference>
<evidence type="ECO:0000256" key="10">
    <source>
        <dbReference type="RuleBase" id="RU361115"/>
    </source>
</evidence>
<evidence type="ECO:0000256" key="9">
    <source>
        <dbReference type="ARBA" id="ARBA00023160"/>
    </source>
</evidence>
<feature type="transmembrane region" description="Helical" evidence="10">
    <location>
        <begin position="101"/>
        <end position="119"/>
    </location>
</feature>
<comment type="catalytic activity">
    <reaction evidence="10">
        <text>an acyl-CoA + malonyl-CoA + H(+) = a 3-oxoacyl-CoA + CO2 + CoA</text>
        <dbReference type="Rhea" id="RHEA:50252"/>
        <dbReference type="ChEBI" id="CHEBI:15378"/>
        <dbReference type="ChEBI" id="CHEBI:16526"/>
        <dbReference type="ChEBI" id="CHEBI:57287"/>
        <dbReference type="ChEBI" id="CHEBI:57384"/>
        <dbReference type="ChEBI" id="CHEBI:58342"/>
        <dbReference type="ChEBI" id="CHEBI:90726"/>
    </reaction>
    <physiologicalReaction direction="left-to-right" evidence="10">
        <dbReference type="Rhea" id="RHEA:50253"/>
    </physiologicalReaction>
</comment>
<proteinExistence type="inferred from homology"/>
<feature type="transmembrane region" description="Helical" evidence="10">
    <location>
        <begin position="170"/>
        <end position="191"/>
    </location>
</feature>
<dbReference type="GO" id="GO:0019367">
    <property type="term" value="P:fatty acid elongation, saturated fatty acid"/>
    <property type="evidence" value="ECO:0007669"/>
    <property type="project" value="TreeGrafter"/>
</dbReference>
<evidence type="ECO:0000256" key="5">
    <source>
        <dbReference type="ARBA" id="ARBA00022832"/>
    </source>
</evidence>
<accession>A0A1J1GQS8</accession>
<comment type="subcellular location">
    <subcellularLocation>
        <location evidence="1">Membrane</location>
        <topology evidence="1">Multi-pass membrane protein</topology>
    </subcellularLocation>
</comment>
<feature type="transmembrane region" description="Helical" evidence="10">
    <location>
        <begin position="33"/>
        <end position="57"/>
    </location>
</feature>
<keyword evidence="3 10" id="KW-0808">Transferase</keyword>
<reference evidence="11" key="1">
    <citation type="submission" date="2015-04" db="EMBL/GenBank/DDBJ databases">
        <authorList>
            <consortium name="Pathogen Informatics"/>
        </authorList>
    </citation>
    <scope>NUCLEOTIDE SEQUENCE [LARGE SCALE GENOMIC DNA]</scope>
    <source>
        <strain evidence="11">8A</strain>
    </source>
</reference>